<proteinExistence type="predicted"/>
<name>A0A812PSA6_9DINO</name>
<accession>A0A812PSA6</accession>
<evidence type="ECO:0000313" key="3">
    <source>
        <dbReference type="Proteomes" id="UP000604046"/>
    </source>
</evidence>
<keyword evidence="3" id="KW-1185">Reference proteome</keyword>
<dbReference type="AlphaFoldDB" id="A0A812PSA6"/>
<dbReference type="EMBL" id="CAJNDS010002164">
    <property type="protein sequence ID" value="CAE7357336.1"/>
    <property type="molecule type" value="Genomic_DNA"/>
</dbReference>
<feature type="signal peptide" evidence="1">
    <location>
        <begin position="1"/>
        <end position="21"/>
    </location>
</feature>
<sequence length="204" mass="22042">MPVAFRVLGLLVCLSYWCSQAVRDPSGPFSGPYTDSEAPDRDGIEAEVALWAEHPSALASESAPLTPLDLSLPYLRSLISGMIPLSAALLQRATVAELQHLCRVCLQAGRHSCFTAQTVSSLQAFVHMPPVSVVWAPPTPGPLCGSAPTTPVPPLPCSEEVMTMLRALEERLSTLEEVVGTVQSSRSPRRNVLRRLRDLERSSS</sequence>
<evidence type="ECO:0000313" key="2">
    <source>
        <dbReference type="EMBL" id="CAE7357336.1"/>
    </source>
</evidence>
<reference evidence="2" key="1">
    <citation type="submission" date="2021-02" db="EMBL/GenBank/DDBJ databases">
        <authorList>
            <person name="Dougan E. K."/>
            <person name="Rhodes N."/>
            <person name="Thang M."/>
            <person name="Chan C."/>
        </authorList>
    </citation>
    <scope>NUCLEOTIDE SEQUENCE</scope>
</reference>
<evidence type="ECO:0000256" key="1">
    <source>
        <dbReference type="SAM" id="SignalP"/>
    </source>
</evidence>
<organism evidence="2 3">
    <name type="scientific">Symbiodinium natans</name>
    <dbReference type="NCBI Taxonomy" id="878477"/>
    <lineage>
        <taxon>Eukaryota</taxon>
        <taxon>Sar</taxon>
        <taxon>Alveolata</taxon>
        <taxon>Dinophyceae</taxon>
        <taxon>Suessiales</taxon>
        <taxon>Symbiodiniaceae</taxon>
        <taxon>Symbiodinium</taxon>
    </lineage>
</organism>
<feature type="chain" id="PRO_5032480296" evidence="1">
    <location>
        <begin position="22"/>
        <end position="204"/>
    </location>
</feature>
<comment type="caution">
    <text evidence="2">The sequence shown here is derived from an EMBL/GenBank/DDBJ whole genome shotgun (WGS) entry which is preliminary data.</text>
</comment>
<gene>
    <name evidence="2" type="ORF">SNAT2548_LOCUS19064</name>
</gene>
<protein>
    <submittedName>
        <fullName evidence="2">Uncharacterized protein</fullName>
    </submittedName>
</protein>
<keyword evidence="1" id="KW-0732">Signal</keyword>
<dbReference type="Proteomes" id="UP000604046">
    <property type="component" value="Unassembled WGS sequence"/>
</dbReference>